<feature type="region of interest" description="Disordered" evidence="1">
    <location>
        <begin position="91"/>
        <end position="110"/>
    </location>
</feature>
<reference evidence="2 3" key="1">
    <citation type="submission" date="2019-05" db="EMBL/GenBank/DDBJ databases">
        <title>Another draft genome of Portunus trituberculatus and its Hox gene families provides insights of decapod evolution.</title>
        <authorList>
            <person name="Jeong J.-H."/>
            <person name="Song I."/>
            <person name="Kim S."/>
            <person name="Choi T."/>
            <person name="Kim D."/>
            <person name="Ryu S."/>
            <person name="Kim W."/>
        </authorList>
    </citation>
    <scope>NUCLEOTIDE SEQUENCE [LARGE SCALE GENOMIC DNA]</scope>
    <source>
        <tissue evidence="2">Muscle</tissue>
    </source>
</reference>
<organism evidence="2 3">
    <name type="scientific">Portunus trituberculatus</name>
    <name type="common">Swimming crab</name>
    <name type="synonym">Neptunus trituberculatus</name>
    <dbReference type="NCBI Taxonomy" id="210409"/>
    <lineage>
        <taxon>Eukaryota</taxon>
        <taxon>Metazoa</taxon>
        <taxon>Ecdysozoa</taxon>
        <taxon>Arthropoda</taxon>
        <taxon>Crustacea</taxon>
        <taxon>Multicrustacea</taxon>
        <taxon>Malacostraca</taxon>
        <taxon>Eumalacostraca</taxon>
        <taxon>Eucarida</taxon>
        <taxon>Decapoda</taxon>
        <taxon>Pleocyemata</taxon>
        <taxon>Brachyura</taxon>
        <taxon>Eubrachyura</taxon>
        <taxon>Portunoidea</taxon>
        <taxon>Portunidae</taxon>
        <taxon>Portuninae</taxon>
        <taxon>Portunus</taxon>
    </lineage>
</organism>
<evidence type="ECO:0000256" key="1">
    <source>
        <dbReference type="SAM" id="MobiDB-lite"/>
    </source>
</evidence>
<dbReference type="AlphaFoldDB" id="A0A5B7IXD6"/>
<accession>A0A5B7IXD6</accession>
<name>A0A5B7IXD6_PORTR</name>
<dbReference type="EMBL" id="VSRR010071314">
    <property type="protein sequence ID" value="MPC86396.1"/>
    <property type="molecule type" value="Genomic_DNA"/>
</dbReference>
<sequence length="110" mass="11999">MNAIKRPKKQSNHIAITTPRCLASPRHECRGGKTARRRENSSMDSFLHVTLAFCVTIISNSELCGRGRGGGLEEGTEKYWQVPQGLTVIPRNDGCPQALPGARHSATAEN</sequence>
<evidence type="ECO:0000313" key="2">
    <source>
        <dbReference type="EMBL" id="MPC86396.1"/>
    </source>
</evidence>
<gene>
    <name evidence="2" type="ORF">E2C01_081222</name>
</gene>
<keyword evidence="3" id="KW-1185">Reference proteome</keyword>
<proteinExistence type="predicted"/>
<evidence type="ECO:0000313" key="3">
    <source>
        <dbReference type="Proteomes" id="UP000324222"/>
    </source>
</evidence>
<comment type="caution">
    <text evidence="2">The sequence shown here is derived from an EMBL/GenBank/DDBJ whole genome shotgun (WGS) entry which is preliminary data.</text>
</comment>
<protein>
    <submittedName>
        <fullName evidence="2">Uncharacterized protein</fullName>
    </submittedName>
</protein>
<dbReference type="Proteomes" id="UP000324222">
    <property type="component" value="Unassembled WGS sequence"/>
</dbReference>